<dbReference type="Gene3D" id="3.40.190.10">
    <property type="entry name" value="Periplasmic binding protein-like II"/>
    <property type="match status" value="2"/>
</dbReference>
<protein>
    <submittedName>
        <fullName evidence="6">LysR substrate-binding domain-containing protein</fullName>
    </submittedName>
</protein>
<dbReference type="Pfam" id="PF03466">
    <property type="entry name" value="LysR_substrate"/>
    <property type="match status" value="1"/>
</dbReference>
<gene>
    <name evidence="6" type="ORF">QWJ38_19455</name>
</gene>
<evidence type="ECO:0000256" key="1">
    <source>
        <dbReference type="ARBA" id="ARBA00009437"/>
    </source>
</evidence>
<comment type="similarity">
    <text evidence="1">Belongs to the LysR transcriptional regulatory family.</text>
</comment>
<organism evidence="6 7">
    <name type="scientific">Roseateles violae</name>
    <dbReference type="NCBI Taxonomy" id="3058042"/>
    <lineage>
        <taxon>Bacteria</taxon>
        <taxon>Pseudomonadati</taxon>
        <taxon>Pseudomonadota</taxon>
        <taxon>Betaproteobacteria</taxon>
        <taxon>Burkholderiales</taxon>
        <taxon>Sphaerotilaceae</taxon>
        <taxon>Roseateles</taxon>
    </lineage>
</organism>
<dbReference type="EMBL" id="JAUHHC010000005">
    <property type="protein sequence ID" value="MDN3922472.1"/>
    <property type="molecule type" value="Genomic_DNA"/>
</dbReference>
<dbReference type="InterPro" id="IPR000847">
    <property type="entry name" value="LysR_HTH_N"/>
</dbReference>
<dbReference type="InterPro" id="IPR036390">
    <property type="entry name" value="WH_DNA-bd_sf"/>
</dbReference>
<evidence type="ECO:0000259" key="5">
    <source>
        <dbReference type="PROSITE" id="PS50931"/>
    </source>
</evidence>
<name>A0ABT8DYC1_9BURK</name>
<proteinExistence type="inferred from homology"/>
<evidence type="ECO:0000256" key="4">
    <source>
        <dbReference type="ARBA" id="ARBA00023163"/>
    </source>
</evidence>
<dbReference type="Proteomes" id="UP001228044">
    <property type="component" value="Unassembled WGS sequence"/>
</dbReference>
<dbReference type="PROSITE" id="PS50931">
    <property type="entry name" value="HTH_LYSR"/>
    <property type="match status" value="1"/>
</dbReference>
<evidence type="ECO:0000256" key="3">
    <source>
        <dbReference type="ARBA" id="ARBA00023125"/>
    </source>
</evidence>
<feature type="domain" description="HTH lysR-type" evidence="5">
    <location>
        <begin position="6"/>
        <end position="63"/>
    </location>
</feature>
<evidence type="ECO:0000313" key="7">
    <source>
        <dbReference type="Proteomes" id="UP001228044"/>
    </source>
</evidence>
<sequence>MRIHSPSLHELHAFAAAARHGSFSKAAEQLCVTQGAISRALRKLEEELGQTLFVRQARGAELTTAGREYLAQIEPALQSLEAAALAQRAPLAPTRLRLSVAPTLASQWLIPRLPDWQARHPQIALALVPYQREEDFGAAEVDAWLRPAEAHWPNGIVADYIVGRAIVPICRPQDIAAEPPLREPADLLARPLLFHTHYPDHWRAWLAAVGVEPERLDTLAASADFEQVAMLVQGVLAGLGVAVVQRCLIDDELASGRIVIPFARPVEVGGGYMLCTRRAAQSSRALRQLREWLLEQGAAAD</sequence>
<keyword evidence="2" id="KW-0805">Transcription regulation</keyword>
<dbReference type="InterPro" id="IPR058163">
    <property type="entry name" value="LysR-type_TF_proteobact-type"/>
</dbReference>
<dbReference type="CDD" id="cd08432">
    <property type="entry name" value="PBP2_GcdR_TrpI_HvrB_AmpR_like"/>
    <property type="match status" value="1"/>
</dbReference>
<keyword evidence="4" id="KW-0804">Transcription</keyword>
<accession>A0ABT8DYC1</accession>
<dbReference type="SUPFAM" id="SSF53850">
    <property type="entry name" value="Periplasmic binding protein-like II"/>
    <property type="match status" value="1"/>
</dbReference>
<dbReference type="InterPro" id="IPR005119">
    <property type="entry name" value="LysR_subst-bd"/>
</dbReference>
<evidence type="ECO:0000313" key="6">
    <source>
        <dbReference type="EMBL" id="MDN3922472.1"/>
    </source>
</evidence>
<dbReference type="Gene3D" id="1.10.10.10">
    <property type="entry name" value="Winged helix-like DNA-binding domain superfamily/Winged helix DNA-binding domain"/>
    <property type="match status" value="1"/>
</dbReference>
<keyword evidence="7" id="KW-1185">Reference proteome</keyword>
<evidence type="ECO:0000256" key="2">
    <source>
        <dbReference type="ARBA" id="ARBA00023015"/>
    </source>
</evidence>
<dbReference type="SUPFAM" id="SSF46785">
    <property type="entry name" value="Winged helix' DNA-binding domain"/>
    <property type="match status" value="1"/>
</dbReference>
<comment type="caution">
    <text evidence="6">The sequence shown here is derived from an EMBL/GenBank/DDBJ whole genome shotgun (WGS) entry which is preliminary data.</text>
</comment>
<dbReference type="InterPro" id="IPR036388">
    <property type="entry name" value="WH-like_DNA-bd_sf"/>
</dbReference>
<dbReference type="PRINTS" id="PR00039">
    <property type="entry name" value="HTHLYSR"/>
</dbReference>
<reference evidence="6 7" key="1">
    <citation type="submission" date="2023-06" db="EMBL/GenBank/DDBJ databases">
        <title>Pelomonas sp. PFR6 16S ribosomal RNA gene Genome sequencing and assembly.</title>
        <authorList>
            <person name="Woo H."/>
        </authorList>
    </citation>
    <scope>NUCLEOTIDE SEQUENCE [LARGE SCALE GENOMIC DNA]</scope>
    <source>
        <strain evidence="6 7">PFR6</strain>
    </source>
</reference>
<dbReference type="PANTHER" id="PTHR30537:SF74">
    <property type="entry name" value="HTH-TYPE TRANSCRIPTIONAL REGULATOR TRPI"/>
    <property type="match status" value="1"/>
</dbReference>
<dbReference type="Pfam" id="PF00126">
    <property type="entry name" value="HTH_1"/>
    <property type="match status" value="1"/>
</dbReference>
<dbReference type="PANTHER" id="PTHR30537">
    <property type="entry name" value="HTH-TYPE TRANSCRIPTIONAL REGULATOR"/>
    <property type="match status" value="1"/>
</dbReference>
<keyword evidence="3" id="KW-0238">DNA-binding</keyword>
<dbReference type="RefSeq" id="WP_290360774.1">
    <property type="nucleotide sequence ID" value="NZ_JAUHHC010000005.1"/>
</dbReference>